<evidence type="ECO:0000256" key="2">
    <source>
        <dbReference type="SAM" id="Phobius"/>
    </source>
</evidence>
<dbReference type="Pfam" id="PF21722">
    <property type="entry name" value="Gly_rich_2"/>
    <property type="match status" value="1"/>
</dbReference>
<protein>
    <recommendedName>
        <fullName evidence="3">Glycine-rich domain-containing protein</fullName>
    </recommendedName>
</protein>
<feature type="transmembrane region" description="Helical" evidence="2">
    <location>
        <begin position="6"/>
        <end position="26"/>
    </location>
</feature>
<feature type="domain" description="Glycine-rich" evidence="3">
    <location>
        <begin position="347"/>
        <end position="600"/>
    </location>
</feature>
<keyword evidence="2" id="KW-1133">Transmembrane helix</keyword>
<accession>A0A6C0I448</accession>
<name>A0A6C0I448_9ZZZZ</name>
<keyword evidence="2" id="KW-0472">Membrane</keyword>
<dbReference type="EMBL" id="MN740092">
    <property type="protein sequence ID" value="QHT87562.1"/>
    <property type="molecule type" value="Genomic_DNA"/>
</dbReference>
<feature type="compositionally biased region" description="Low complexity" evidence="1">
    <location>
        <begin position="564"/>
        <end position="574"/>
    </location>
</feature>
<feature type="compositionally biased region" description="Gly residues" evidence="1">
    <location>
        <begin position="549"/>
        <end position="563"/>
    </location>
</feature>
<evidence type="ECO:0000256" key="1">
    <source>
        <dbReference type="SAM" id="MobiDB-lite"/>
    </source>
</evidence>
<dbReference type="AlphaFoldDB" id="A0A6C0I448"/>
<feature type="region of interest" description="Disordered" evidence="1">
    <location>
        <begin position="543"/>
        <end position="574"/>
    </location>
</feature>
<keyword evidence="2" id="KW-0812">Transmembrane</keyword>
<dbReference type="InterPro" id="IPR049304">
    <property type="entry name" value="Gly_rich_dom"/>
</dbReference>
<evidence type="ECO:0000259" key="3">
    <source>
        <dbReference type="Pfam" id="PF21722"/>
    </source>
</evidence>
<reference evidence="4" key="1">
    <citation type="journal article" date="2020" name="Nature">
        <title>Giant virus diversity and host interactions through global metagenomics.</title>
        <authorList>
            <person name="Schulz F."/>
            <person name="Roux S."/>
            <person name="Paez-Espino D."/>
            <person name="Jungbluth S."/>
            <person name="Walsh D.A."/>
            <person name="Denef V.J."/>
            <person name="McMahon K.D."/>
            <person name="Konstantinidis K.T."/>
            <person name="Eloe-Fadrosh E.A."/>
            <person name="Kyrpides N.C."/>
            <person name="Woyke T."/>
        </authorList>
    </citation>
    <scope>NUCLEOTIDE SEQUENCE</scope>
    <source>
        <strain evidence="4">GVMAG-M-3300023184-190</strain>
    </source>
</reference>
<sequence>MDFSKTQIIIGIVIIIAILLGVLFFLKKKESEGFSPLPTTTTTLASNDYNMYHVLYVKEYPTSSYNNVYDEIYNNYDKFMNNLNIHKDRLTAFKTKTTATLTKYIENPRGALSELQSNFMTINSDSGKIQDSCLLSTGKPAQVADWNKYVNKLFTEPLFLSYIINNDKSKVYIFISDSGFNTILYDKTMNDANKILRLADYLNQTIPGAFIELSTDHKDAVKDIFQKYLINIKNNVISNILTSTNTNSNVTFSMFSDETTNKFKLTEVYDLSFLKIITAKDSIDNIVKNLQNYAYAKIVPVITAEPVTTSAPTTAPITSPPPTTTIATGNYTTKIEGSNTVYTFTAGSGSLTFPQNAKASVLIVGGGGGGGRSENVHEDAGAGGGGGGSVGYGTLLFIGSTSYNIEVGSGGKGINNSKSVSGSKSTITGGIIKEYAPGGGYGGSNVNNNQGSGSGGSSGGGGAAWGNNRIGGSNKGTGAATMTYLAGDAVAGKRDGGGGGGGGAGGEGAGQKDGLGGAGGAGYTWTAVSPSIIVGCGGGGGSNKSKTTGGKGGSSIGGNGGGSNNKDGTNAVANTGSGGGGAGALKGSGGSGSGGVIIISVPTSVTKAPISTSVPYPATCSGQGWMDVNPAANGRTFSCSSTNPGIYNATGQYCPGDLKANKENGLCMPATQSTFTATAQVLQGNTMVGNTMVGNTYSK</sequence>
<proteinExistence type="predicted"/>
<organism evidence="4">
    <name type="scientific">viral metagenome</name>
    <dbReference type="NCBI Taxonomy" id="1070528"/>
    <lineage>
        <taxon>unclassified sequences</taxon>
        <taxon>metagenomes</taxon>
        <taxon>organismal metagenomes</taxon>
    </lineage>
</organism>
<evidence type="ECO:0000313" key="4">
    <source>
        <dbReference type="EMBL" id="QHT87562.1"/>
    </source>
</evidence>